<feature type="compositionally biased region" description="Pro residues" evidence="5">
    <location>
        <begin position="86"/>
        <end position="99"/>
    </location>
</feature>
<evidence type="ECO:0008006" key="8">
    <source>
        <dbReference type="Google" id="ProtNLM"/>
    </source>
</evidence>
<keyword evidence="3" id="KW-1133">Transmembrane helix</keyword>
<evidence type="ECO:0000256" key="5">
    <source>
        <dbReference type="SAM" id="MobiDB-lite"/>
    </source>
</evidence>
<comment type="caution">
    <text evidence="6">The sequence shown here is derived from an EMBL/GenBank/DDBJ whole genome shotgun (WGS) entry which is preliminary data.</text>
</comment>
<feature type="region of interest" description="Disordered" evidence="5">
    <location>
        <begin position="1"/>
        <end position="211"/>
    </location>
</feature>
<feature type="compositionally biased region" description="Low complexity" evidence="5">
    <location>
        <begin position="183"/>
        <end position="198"/>
    </location>
</feature>
<comment type="subcellular location">
    <subcellularLocation>
        <location evidence="1">Membrane</location>
        <topology evidence="1">Multi-pass membrane protein</topology>
    </subcellularLocation>
</comment>
<organism evidence="6 7">
    <name type="scientific">Mycena alexandri</name>
    <dbReference type="NCBI Taxonomy" id="1745969"/>
    <lineage>
        <taxon>Eukaryota</taxon>
        <taxon>Fungi</taxon>
        <taxon>Dikarya</taxon>
        <taxon>Basidiomycota</taxon>
        <taxon>Agaricomycotina</taxon>
        <taxon>Agaricomycetes</taxon>
        <taxon>Agaricomycetidae</taxon>
        <taxon>Agaricales</taxon>
        <taxon>Marasmiineae</taxon>
        <taxon>Mycenaceae</taxon>
        <taxon>Mycena</taxon>
    </lineage>
</organism>
<proteinExistence type="predicted"/>
<evidence type="ECO:0000256" key="4">
    <source>
        <dbReference type="ARBA" id="ARBA00023136"/>
    </source>
</evidence>
<keyword evidence="2" id="KW-0812">Transmembrane</keyword>
<protein>
    <recommendedName>
        <fullName evidence="8">Zinc transporter</fullName>
    </recommendedName>
</protein>
<dbReference type="AlphaFoldDB" id="A0AAD6SDC7"/>
<dbReference type="SUPFAM" id="SSF161111">
    <property type="entry name" value="Cation efflux protein transmembrane domain-like"/>
    <property type="match status" value="1"/>
</dbReference>
<feature type="compositionally biased region" description="Low complexity" evidence="5">
    <location>
        <begin position="71"/>
        <end position="85"/>
    </location>
</feature>
<feature type="compositionally biased region" description="Basic residues" evidence="5">
    <location>
        <begin position="15"/>
        <end position="33"/>
    </location>
</feature>
<dbReference type="Proteomes" id="UP001218188">
    <property type="component" value="Unassembled WGS sequence"/>
</dbReference>
<evidence type="ECO:0000256" key="1">
    <source>
        <dbReference type="ARBA" id="ARBA00004141"/>
    </source>
</evidence>
<evidence type="ECO:0000313" key="6">
    <source>
        <dbReference type="EMBL" id="KAJ7024611.1"/>
    </source>
</evidence>
<dbReference type="EMBL" id="JARJCM010000167">
    <property type="protein sequence ID" value="KAJ7024611.1"/>
    <property type="molecule type" value="Genomic_DNA"/>
</dbReference>
<accession>A0AAD6SDC7</accession>
<sequence>MHSLVPPRPSGQRRPCPRPRPGARGHSLRVSRYHWREQPGFGSGGNTNPFGNGKPFGNSNPFGGLGGGGAAQKTTTTKTKAAPTTPAAPPATPTPPPPTHTTAESKAPVTPSSPTAKKSSSSSAIHAPAGNLGGSEDSEEYVGPVGSGHPVMTRASIARVAHDMARSPSKARHDSLGHGASETTPLLSHRTTSSTPTPTRLPPHLTPTHIPLLPPPAVNASKDASHRHGHSHAGSMNMRALVLHVLGDALGNVGVIATRLILLLAPPSWIVERPGGICRPGD</sequence>
<feature type="compositionally biased region" description="Low complexity" evidence="5">
    <location>
        <begin position="110"/>
        <end position="124"/>
    </location>
</feature>
<dbReference type="InterPro" id="IPR027469">
    <property type="entry name" value="Cation_efflux_TMD_sf"/>
</dbReference>
<dbReference type="GO" id="GO:0016020">
    <property type="term" value="C:membrane"/>
    <property type="evidence" value="ECO:0007669"/>
    <property type="project" value="UniProtKB-SubCell"/>
</dbReference>
<gene>
    <name evidence="6" type="ORF">C8F04DRAFT_154934</name>
</gene>
<evidence type="ECO:0000256" key="3">
    <source>
        <dbReference type="ARBA" id="ARBA00022989"/>
    </source>
</evidence>
<evidence type="ECO:0000313" key="7">
    <source>
        <dbReference type="Proteomes" id="UP001218188"/>
    </source>
</evidence>
<evidence type="ECO:0000256" key="2">
    <source>
        <dbReference type="ARBA" id="ARBA00022692"/>
    </source>
</evidence>
<feature type="compositionally biased region" description="Basic and acidic residues" evidence="5">
    <location>
        <begin position="160"/>
        <end position="176"/>
    </location>
</feature>
<keyword evidence="7" id="KW-1185">Reference proteome</keyword>
<name>A0AAD6SDC7_9AGAR</name>
<reference evidence="6" key="1">
    <citation type="submission" date="2023-03" db="EMBL/GenBank/DDBJ databases">
        <title>Massive genome expansion in bonnet fungi (Mycena s.s.) driven by repeated elements and novel gene families across ecological guilds.</title>
        <authorList>
            <consortium name="Lawrence Berkeley National Laboratory"/>
            <person name="Harder C.B."/>
            <person name="Miyauchi S."/>
            <person name="Viragh M."/>
            <person name="Kuo A."/>
            <person name="Thoen E."/>
            <person name="Andreopoulos B."/>
            <person name="Lu D."/>
            <person name="Skrede I."/>
            <person name="Drula E."/>
            <person name="Henrissat B."/>
            <person name="Morin E."/>
            <person name="Kohler A."/>
            <person name="Barry K."/>
            <person name="LaButti K."/>
            <person name="Morin E."/>
            <person name="Salamov A."/>
            <person name="Lipzen A."/>
            <person name="Mereny Z."/>
            <person name="Hegedus B."/>
            <person name="Baldrian P."/>
            <person name="Stursova M."/>
            <person name="Weitz H."/>
            <person name="Taylor A."/>
            <person name="Grigoriev I.V."/>
            <person name="Nagy L.G."/>
            <person name="Martin F."/>
            <person name="Kauserud H."/>
        </authorList>
    </citation>
    <scope>NUCLEOTIDE SEQUENCE</scope>
    <source>
        <strain evidence="6">CBHHK200</strain>
    </source>
</reference>
<keyword evidence="4" id="KW-0472">Membrane</keyword>